<evidence type="ECO:0000313" key="1">
    <source>
        <dbReference type="EMBL" id="XCG95636.1"/>
    </source>
</evidence>
<accession>A0AAU8EE21</accession>
<gene>
    <name evidence="1" type="ORF">vBKpn13P1_86</name>
</gene>
<organism evidence="1">
    <name type="scientific">Klebsiella phage vB_Kpn13-P1</name>
    <dbReference type="NCBI Taxonomy" id="3230840"/>
    <lineage>
        <taxon>Viruses</taxon>
    </lineage>
</organism>
<name>A0AAU8EE21_9VIRU</name>
<protein>
    <submittedName>
        <fullName evidence="1">Uncharacterized protein</fullName>
    </submittedName>
</protein>
<reference evidence="1" key="1">
    <citation type="submission" date="2024-05" db="EMBL/GenBank/DDBJ databases">
        <authorList>
            <person name="Ferriol-Gonzalez C."/>
            <person name="Concha-Eloko R."/>
            <person name="Bernabeu-Gimeno M."/>
            <person name="Fernandez-Cuenca F."/>
            <person name="Canada-Garcia J.E."/>
            <person name="Garcia-Cobos S."/>
            <person name="Sanjuan R."/>
            <person name="Domingo-Calap P."/>
        </authorList>
    </citation>
    <scope>NUCLEOTIDE SEQUENCE</scope>
</reference>
<proteinExistence type="predicted"/>
<dbReference type="EMBL" id="PP848836">
    <property type="protein sequence ID" value="XCG95636.1"/>
    <property type="molecule type" value="Genomic_DNA"/>
</dbReference>
<sequence>MYIDRNQLFKFLELELDLRWPLSVDPGRATGKTFEAINTAYEFAVFKGIQAVYVASGVREMARLEKKYNELQPHVKITTYSMLETYRIGRRFSCIMFDEPSLAIKYGVNAYVVRIARENQCPVIIFGE</sequence>